<dbReference type="Proteomes" id="UP000681720">
    <property type="component" value="Unassembled WGS sequence"/>
</dbReference>
<dbReference type="EMBL" id="CAJOBJ010341071">
    <property type="protein sequence ID" value="CAF5195109.1"/>
    <property type="molecule type" value="Genomic_DNA"/>
</dbReference>
<protein>
    <submittedName>
        <fullName evidence="1">Uncharacterized protein</fullName>
    </submittedName>
</protein>
<organism evidence="1 2">
    <name type="scientific">Rotaria magnacalcarata</name>
    <dbReference type="NCBI Taxonomy" id="392030"/>
    <lineage>
        <taxon>Eukaryota</taxon>
        <taxon>Metazoa</taxon>
        <taxon>Spiralia</taxon>
        <taxon>Gnathifera</taxon>
        <taxon>Rotifera</taxon>
        <taxon>Eurotatoria</taxon>
        <taxon>Bdelloidea</taxon>
        <taxon>Philodinida</taxon>
        <taxon>Philodinidae</taxon>
        <taxon>Rotaria</taxon>
    </lineage>
</organism>
<accession>A0A8S3IBZ1</accession>
<feature type="non-terminal residue" evidence="1">
    <location>
        <position position="1"/>
    </location>
</feature>
<name>A0A8S3IBZ1_9BILA</name>
<reference evidence="1" key="1">
    <citation type="submission" date="2021-02" db="EMBL/GenBank/DDBJ databases">
        <authorList>
            <person name="Nowell W R."/>
        </authorList>
    </citation>
    <scope>NUCLEOTIDE SEQUENCE</scope>
</reference>
<gene>
    <name evidence="1" type="ORF">GIL414_LOCUS74547</name>
</gene>
<sequence>MSNNVGLSTVSELVRQTSLLNNRQYISAKEGLEFAETAIRTTKSSYASQLNKL</sequence>
<proteinExistence type="predicted"/>
<comment type="caution">
    <text evidence="1">The sequence shown here is derived from an EMBL/GenBank/DDBJ whole genome shotgun (WGS) entry which is preliminary data.</text>
</comment>
<dbReference type="AlphaFoldDB" id="A0A8S3IBZ1"/>
<evidence type="ECO:0000313" key="1">
    <source>
        <dbReference type="EMBL" id="CAF5195109.1"/>
    </source>
</evidence>
<evidence type="ECO:0000313" key="2">
    <source>
        <dbReference type="Proteomes" id="UP000681720"/>
    </source>
</evidence>